<dbReference type="SUPFAM" id="SSF56719">
    <property type="entry name" value="Type II DNA topoisomerase"/>
    <property type="match status" value="1"/>
</dbReference>
<evidence type="ECO:0000256" key="4">
    <source>
        <dbReference type="ARBA" id="ARBA00023029"/>
    </source>
</evidence>
<dbReference type="Pfam" id="PF00521">
    <property type="entry name" value="DNA_topoisoIV"/>
    <property type="match status" value="1"/>
</dbReference>
<name>A0AAW8PXC9_VIBPH</name>
<evidence type="ECO:0000259" key="8">
    <source>
        <dbReference type="PROSITE" id="PS52040"/>
    </source>
</evidence>
<evidence type="ECO:0000256" key="3">
    <source>
        <dbReference type="ARBA" id="ARBA00012895"/>
    </source>
</evidence>
<dbReference type="InterPro" id="IPR006691">
    <property type="entry name" value="GyrA/parC_rep"/>
</dbReference>
<evidence type="ECO:0000256" key="2">
    <source>
        <dbReference type="ARBA" id="ARBA00008263"/>
    </source>
</evidence>
<proteinExistence type="inferred from homology"/>
<comment type="caution">
    <text evidence="9">The sequence shown here is derived from an EMBL/GenBank/DDBJ whole genome shotgun (WGS) entry which is preliminary data.</text>
</comment>
<keyword evidence="5 7" id="KW-0238">DNA-binding</keyword>
<dbReference type="InterPro" id="IPR013760">
    <property type="entry name" value="Topo_IIA-like_dom_sf"/>
</dbReference>
<dbReference type="Proteomes" id="UP001253193">
    <property type="component" value="Unassembled WGS sequence"/>
</dbReference>
<dbReference type="Gene3D" id="3.90.199.10">
    <property type="entry name" value="Topoisomerase II, domain 5"/>
    <property type="match status" value="1"/>
</dbReference>
<reference evidence="9" key="1">
    <citation type="submission" date="2023-06" db="EMBL/GenBank/DDBJ databases">
        <title>Genomic Diversity of Vibrio spp. and Metagenomic Analysis of Pathogens in Florida Gulf Coastal Waters Following Hurricane Ian.</title>
        <authorList>
            <person name="Brumfield K.D."/>
        </authorList>
    </citation>
    <scope>NUCLEOTIDE SEQUENCE</scope>
    <source>
        <strain evidence="9">WBS2B-138</strain>
    </source>
</reference>
<dbReference type="Gene3D" id="1.10.268.10">
    <property type="entry name" value="Topoisomerase, domain 3"/>
    <property type="match status" value="1"/>
</dbReference>
<dbReference type="InterPro" id="IPR013758">
    <property type="entry name" value="Topo_IIA_A/C_ab"/>
</dbReference>
<dbReference type="Gene3D" id="3.30.1360.40">
    <property type="match status" value="1"/>
</dbReference>
<dbReference type="Pfam" id="PF03989">
    <property type="entry name" value="DNA_gyraseA_C"/>
    <property type="match status" value="5"/>
</dbReference>
<dbReference type="PANTHER" id="PTHR43493">
    <property type="entry name" value="DNA GYRASE/TOPOISOMERASE SUBUNIT A"/>
    <property type="match status" value="1"/>
</dbReference>
<dbReference type="InterPro" id="IPR035516">
    <property type="entry name" value="Gyrase/topoIV_suA_C"/>
</dbReference>
<keyword evidence="6 7" id="KW-0413">Isomerase</keyword>
<comment type="similarity">
    <text evidence="2">Belongs to the type II topoisomerase GyrA/ParC subunit family.</text>
</comment>
<comment type="catalytic activity">
    <reaction evidence="1 7">
        <text>ATP-dependent breakage, passage and rejoining of double-stranded DNA.</text>
        <dbReference type="EC" id="5.6.2.2"/>
    </reaction>
</comment>
<dbReference type="GO" id="GO:0009330">
    <property type="term" value="C:DNA topoisomerase type II (double strand cut, ATP-hydrolyzing) complex"/>
    <property type="evidence" value="ECO:0007669"/>
    <property type="project" value="TreeGrafter"/>
</dbReference>
<keyword evidence="4 7" id="KW-0799">Topoisomerase</keyword>
<dbReference type="SMART" id="SM00434">
    <property type="entry name" value="TOP4c"/>
    <property type="match status" value="1"/>
</dbReference>
<evidence type="ECO:0000313" key="9">
    <source>
        <dbReference type="EMBL" id="MDS1820886.1"/>
    </source>
</evidence>
<dbReference type="GO" id="GO:0006265">
    <property type="term" value="P:DNA topological change"/>
    <property type="evidence" value="ECO:0007669"/>
    <property type="project" value="UniProtKB-UniRule"/>
</dbReference>
<feature type="domain" description="Topo IIA-type catalytic" evidence="8">
    <location>
        <begin position="36"/>
        <end position="522"/>
    </location>
</feature>
<dbReference type="EMBL" id="JAUHGG010000003">
    <property type="protein sequence ID" value="MDS1820886.1"/>
    <property type="molecule type" value="Genomic_DNA"/>
</dbReference>
<organism evidence="9 10">
    <name type="scientific">Vibrio parahaemolyticus</name>
    <dbReference type="NCBI Taxonomy" id="670"/>
    <lineage>
        <taxon>Bacteria</taxon>
        <taxon>Pseudomonadati</taxon>
        <taxon>Pseudomonadota</taxon>
        <taxon>Gammaproteobacteria</taxon>
        <taxon>Vibrionales</taxon>
        <taxon>Vibrionaceae</taxon>
        <taxon>Vibrio</taxon>
    </lineage>
</organism>
<dbReference type="Gene3D" id="2.120.10.90">
    <property type="entry name" value="DNA gyrase/topoisomerase IV, subunit A, C-terminal"/>
    <property type="match status" value="1"/>
</dbReference>
<evidence type="ECO:0000256" key="7">
    <source>
        <dbReference type="PROSITE-ProRule" id="PRU01384"/>
    </source>
</evidence>
<dbReference type="InterPro" id="IPR002205">
    <property type="entry name" value="Topo_IIA_dom_A"/>
</dbReference>
<gene>
    <name evidence="9" type="ORF">QX249_09480</name>
</gene>
<dbReference type="PROSITE" id="PS52040">
    <property type="entry name" value="TOPO_IIA"/>
    <property type="match status" value="1"/>
</dbReference>
<dbReference type="GO" id="GO:0003677">
    <property type="term" value="F:DNA binding"/>
    <property type="evidence" value="ECO:0007669"/>
    <property type="project" value="UniProtKB-UniRule"/>
</dbReference>
<dbReference type="GO" id="GO:0005524">
    <property type="term" value="F:ATP binding"/>
    <property type="evidence" value="ECO:0007669"/>
    <property type="project" value="InterPro"/>
</dbReference>
<dbReference type="GO" id="GO:0003918">
    <property type="term" value="F:DNA topoisomerase type II (double strand cut, ATP-hydrolyzing) activity"/>
    <property type="evidence" value="ECO:0007669"/>
    <property type="project" value="UniProtKB-EC"/>
</dbReference>
<dbReference type="InterPro" id="IPR050220">
    <property type="entry name" value="Type_II_DNA_Topoisomerases"/>
</dbReference>
<protein>
    <recommendedName>
        <fullName evidence="3">DNA topoisomerase (ATP-hydrolyzing)</fullName>
        <ecNumber evidence="3">5.6.2.2</ecNumber>
    </recommendedName>
</protein>
<dbReference type="InterPro" id="IPR013757">
    <property type="entry name" value="Topo_IIA_A_a_sf"/>
</dbReference>
<evidence type="ECO:0000256" key="5">
    <source>
        <dbReference type="ARBA" id="ARBA00023125"/>
    </source>
</evidence>
<dbReference type="EC" id="5.6.2.2" evidence="3"/>
<dbReference type="RefSeq" id="WP_311019667.1">
    <property type="nucleotide sequence ID" value="NZ_JAUHGG010000003.1"/>
</dbReference>
<sequence>MTINFTNQNFGTVDLSVHAESAFCEYSKYVTQDRALPDVRDGLKPVHRRILFSMHELNNTFNKPYKKSARIIGDVLGKYHPHGDSACYGSLVRMAQPWVMSSPLADGQGNWGDTDKNSAAAMRYTEVRMTKITSGLTDDLKLDTVDWKPNYDGSEKEPEVLPSRFPNLIINGVEGIGIGMAASIPPHHPIEAMNCVVELIEGRRENSDVPTEKLMELMPAPDFPTGGIVYSLENYRNAWEFGNCSVRIRAEWEEELIDGRKCIVIKTLPYGISPSDALIQVNLGRKPNPETGRIAIRGITGERDEGDSEGLRLVFEVNYGVDPEIAFNELCNLPNSCFDISISYNMNVVDNKAPKTMGIKEALNRFIDFREEVVTRRSEKLLNDAKARMHILTGLMKALNKLDETISTIRNNPKASDAKAALVVLLEIDELQATKILEMTLGKLTQGEISNYKDENAKCEAEVNYLEGILNNRDKLLDVIKAETEEQIDIFLSEKSKNGQKLYEKRRSQWTHDEIKLSKEDLLPREYCSVIISEQGYTRRVSSEELKEQRRGTQGTQQIELAKKDSISLATECFSHDVLAFVTSLGRIAFSKAYEIDTSLRGQHINNIIKLDTENNEKVIQVVSIEDDVISASDDYQLVLATKKGMIKRTNFGLFNPSISRTVKAISLTENDEVAFFGVNKVQDVITLASSNNRVIRFTLSEVRETSRLSQGVMAMNLSKDQHIVSCSIIKSEMIESAIIGFVSKSGILKISKLEHYRQTKRKTKGVTAMKLVENDQILSAFTLDESDLNSLDVVSTSKNGKMNRINLGNFRVMNRMTKGVRLAKFKEKDELVSAYLSRKEDNSENEIEPTPESM</sequence>
<evidence type="ECO:0000256" key="1">
    <source>
        <dbReference type="ARBA" id="ARBA00000185"/>
    </source>
</evidence>
<feature type="active site" description="O-(5'-phospho-DNA)-tyrosine intermediate" evidence="7">
    <location>
        <position position="124"/>
    </location>
</feature>
<evidence type="ECO:0000256" key="6">
    <source>
        <dbReference type="ARBA" id="ARBA00023235"/>
    </source>
</evidence>
<evidence type="ECO:0000313" key="10">
    <source>
        <dbReference type="Proteomes" id="UP001253193"/>
    </source>
</evidence>
<dbReference type="CDD" id="cd00187">
    <property type="entry name" value="TOP4c"/>
    <property type="match status" value="1"/>
</dbReference>
<dbReference type="PANTHER" id="PTHR43493:SF5">
    <property type="entry name" value="DNA GYRASE SUBUNIT A, CHLOROPLASTIC_MITOCHONDRIAL"/>
    <property type="match status" value="1"/>
</dbReference>
<accession>A0AAW8PXC9</accession>
<dbReference type="SUPFAM" id="SSF101904">
    <property type="entry name" value="GyrA/ParC C-terminal domain-like"/>
    <property type="match status" value="1"/>
</dbReference>
<dbReference type="AlphaFoldDB" id="A0AAW8PXC9"/>